<dbReference type="EC" id="2.7.1.24" evidence="5 6"/>
<comment type="caution">
    <text evidence="7">The sequence shown here is derived from an EMBL/GenBank/DDBJ whole genome shotgun (WGS) entry which is preliminary data.</text>
</comment>
<comment type="similarity">
    <text evidence="1 5">Belongs to the CoaE family.</text>
</comment>
<dbReference type="UniPathway" id="UPA00241">
    <property type="reaction ID" value="UER00356"/>
</dbReference>
<dbReference type="PANTHER" id="PTHR10695:SF46">
    <property type="entry name" value="BIFUNCTIONAL COENZYME A SYNTHASE-RELATED"/>
    <property type="match status" value="1"/>
</dbReference>
<protein>
    <recommendedName>
        <fullName evidence="5 6">Dephospho-CoA kinase</fullName>
        <ecNumber evidence="5 6">2.7.1.24</ecNumber>
    </recommendedName>
    <alternativeName>
        <fullName evidence="5">Dephosphocoenzyme A kinase</fullName>
    </alternativeName>
</protein>
<evidence type="ECO:0000313" key="8">
    <source>
        <dbReference type="Proteomes" id="UP000560658"/>
    </source>
</evidence>
<comment type="subcellular location">
    <subcellularLocation>
        <location evidence="5">Cytoplasm</location>
    </subcellularLocation>
</comment>
<accession>A0A840CVB5</accession>
<evidence type="ECO:0000256" key="1">
    <source>
        <dbReference type="ARBA" id="ARBA00009018"/>
    </source>
</evidence>
<dbReference type="InterPro" id="IPR027417">
    <property type="entry name" value="P-loop_NTPase"/>
</dbReference>
<dbReference type="SUPFAM" id="SSF52540">
    <property type="entry name" value="P-loop containing nucleoside triphosphate hydrolases"/>
    <property type="match status" value="1"/>
</dbReference>
<dbReference type="AlphaFoldDB" id="A0A840CVB5"/>
<dbReference type="GO" id="GO:0015937">
    <property type="term" value="P:coenzyme A biosynthetic process"/>
    <property type="evidence" value="ECO:0007669"/>
    <property type="project" value="UniProtKB-UniRule"/>
</dbReference>
<dbReference type="InterPro" id="IPR001977">
    <property type="entry name" value="Depp_CoAkinase"/>
</dbReference>
<dbReference type="RefSeq" id="WP_183207701.1">
    <property type="nucleotide sequence ID" value="NZ_JACIER010000002.1"/>
</dbReference>
<dbReference type="PANTHER" id="PTHR10695">
    <property type="entry name" value="DEPHOSPHO-COA KINASE-RELATED"/>
    <property type="match status" value="1"/>
</dbReference>
<evidence type="ECO:0000313" key="7">
    <source>
        <dbReference type="EMBL" id="MBB4042811.1"/>
    </source>
</evidence>
<evidence type="ECO:0000256" key="4">
    <source>
        <dbReference type="ARBA" id="ARBA00022993"/>
    </source>
</evidence>
<dbReference type="NCBIfam" id="TIGR00152">
    <property type="entry name" value="dephospho-CoA kinase"/>
    <property type="match status" value="1"/>
</dbReference>
<dbReference type="Gene3D" id="3.40.50.300">
    <property type="entry name" value="P-loop containing nucleotide triphosphate hydrolases"/>
    <property type="match status" value="1"/>
</dbReference>
<keyword evidence="2 5" id="KW-0547">Nucleotide-binding</keyword>
<dbReference type="CDD" id="cd02022">
    <property type="entry name" value="DPCK"/>
    <property type="match status" value="1"/>
</dbReference>
<comment type="function">
    <text evidence="5">Catalyzes the phosphorylation of the 3'-hydroxyl group of dephosphocoenzyme A to form coenzyme A.</text>
</comment>
<dbReference type="PROSITE" id="PS51219">
    <property type="entry name" value="DPCK"/>
    <property type="match status" value="1"/>
</dbReference>
<keyword evidence="8" id="KW-1185">Reference proteome</keyword>
<dbReference type="GO" id="GO:0005524">
    <property type="term" value="F:ATP binding"/>
    <property type="evidence" value="ECO:0007669"/>
    <property type="project" value="UniProtKB-UniRule"/>
</dbReference>
<keyword evidence="5 7" id="KW-0418">Kinase</keyword>
<dbReference type="Pfam" id="PF01121">
    <property type="entry name" value="CoaE"/>
    <property type="match status" value="1"/>
</dbReference>
<organism evidence="7 8">
    <name type="scientific">Bacteroides reticulotermitis</name>
    <dbReference type="NCBI Taxonomy" id="1133319"/>
    <lineage>
        <taxon>Bacteria</taxon>
        <taxon>Pseudomonadati</taxon>
        <taxon>Bacteroidota</taxon>
        <taxon>Bacteroidia</taxon>
        <taxon>Bacteroidales</taxon>
        <taxon>Bacteroidaceae</taxon>
        <taxon>Bacteroides</taxon>
    </lineage>
</organism>
<dbReference type="EMBL" id="JACIER010000002">
    <property type="protein sequence ID" value="MBB4042811.1"/>
    <property type="molecule type" value="Genomic_DNA"/>
</dbReference>
<keyword evidence="4 5" id="KW-0173">Coenzyme A biosynthesis</keyword>
<dbReference type="GO" id="GO:0005737">
    <property type="term" value="C:cytoplasm"/>
    <property type="evidence" value="ECO:0007669"/>
    <property type="project" value="UniProtKB-SubCell"/>
</dbReference>
<evidence type="ECO:0000256" key="6">
    <source>
        <dbReference type="NCBIfam" id="TIGR00152"/>
    </source>
</evidence>
<dbReference type="HAMAP" id="MF_00376">
    <property type="entry name" value="Dephospho_CoA_kinase"/>
    <property type="match status" value="1"/>
</dbReference>
<evidence type="ECO:0000256" key="5">
    <source>
        <dbReference type="HAMAP-Rule" id="MF_00376"/>
    </source>
</evidence>
<comment type="catalytic activity">
    <reaction evidence="5">
        <text>3'-dephospho-CoA + ATP = ADP + CoA + H(+)</text>
        <dbReference type="Rhea" id="RHEA:18245"/>
        <dbReference type="ChEBI" id="CHEBI:15378"/>
        <dbReference type="ChEBI" id="CHEBI:30616"/>
        <dbReference type="ChEBI" id="CHEBI:57287"/>
        <dbReference type="ChEBI" id="CHEBI:57328"/>
        <dbReference type="ChEBI" id="CHEBI:456216"/>
        <dbReference type="EC" id="2.7.1.24"/>
    </reaction>
</comment>
<keyword evidence="5 7" id="KW-0808">Transferase</keyword>
<keyword evidence="3 5" id="KW-0067">ATP-binding</keyword>
<reference evidence="7" key="1">
    <citation type="submission" date="2020-08" db="EMBL/GenBank/DDBJ databases">
        <title>Genomic Encyclopedia of Type Strains, Phase IV (KMG-IV): sequencing the most valuable type-strain genomes for metagenomic binning, comparative biology and taxonomic classification.</title>
        <authorList>
            <person name="Goeker M."/>
        </authorList>
    </citation>
    <scope>NUCLEOTIDE SEQUENCE [LARGE SCALE GENOMIC DNA]</scope>
    <source>
        <strain evidence="7">DSM 105720</strain>
    </source>
</reference>
<sequence length="209" mass="23267">MSTKIGITGGIGSGKSIVSRLLEIMGVPVYISDIESKRITCTDEYIIRELSALVGEGILVDGELNRSLLAAYLFGHPDHTKAVNAIIHPRVKDDFRKWAACRDTYDLIGIESAILVEAGFREEVDYVVMVYAPLHVRVDRAVRRDGALREQIMKRIDSQMSDEEKRGHADFVLINDGETPLIPQVLNLISLLSKNNSYLCPAKNNSIKN</sequence>
<dbReference type="Proteomes" id="UP000560658">
    <property type="component" value="Unassembled WGS sequence"/>
</dbReference>
<dbReference type="GO" id="GO:0004140">
    <property type="term" value="F:dephospho-CoA kinase activity"/>
    <property type="evidence" value="ECO:0007669"/>
    <property type="project" value="UniProtKB-UniRule"/>
</dbReference>
<gene>
    <name evidence="5" type="primary">coaE</name>
    <name evidence="7" type="ORF">GGR06_000576</name>
</gene>
<keyword evidence="5" id="KW-0963">Cytoplasm</keyword>
<evidence type="ECO:0000256" key="2">
    <source>
        <dbReference type="ARBA" id="ARBA00022741"/>
    </source>
</evidence>
<proteinExistence type="inferred from homology"/>
<comment type="pathway">
    <text evidence="5">Cofactor biosynthesis; coenzyme A biosynthesis; CoA from (R)-pantothenate: step 5/5.</text>
</comment>
<feature type="binding site" evidence="5">
    <location>
        <begin position="12"/>
        <end position="17"/>
    </location>
    <ligand>
        <name>ATP</name>
        <dbReference type="ChEBI" id="CHEBI:30616"/>
    </ligand>
</feature>
<name>A0A840CVB5_9BACE</name>
<evidence type="ECO:0000256" key="3">
    <source>
        <dbReference type="ARBA" id="ARBA00022840"/>
    </source>
</evidence>